<gene>
    <name evidence="2" type="ORF">GIB67_013999</name>
</gene>
<accession>A0A7J7L5L9</accession>
<evidence type="ECO:0000256" key="1">
    <source>
        <dbReference type="SAM" id="MobiDB-lite"/>
    </source>
</evidence>
<sequence length="59" mass="6528">MKFFERSLLAGFQLFYKSICTCLSRSAASNASIRNTTCDQNKSSTSSLRGERRGITSLS</sequence>
<dbReference type="AlphaFoldDB" id="A0A7J7L5L9"/>
<reference evidence="2 3" key="1">
    <citation type="journal article" date="2020" name="IScience">
        <title>Genome Sequencing of the Endangered Kingdonia uniflora (Circaeasteraceae, Ranunculales) Reveals Potential Mechanisms of Evolutionary Specialization.</title>
        <authorList>
            <person name="Sun Y."/>
            <person name="Deng T."/>
            <person name="Zhang A."/>
            <person name="Moore M.J."/>
            <person name="Landis J.B."/>
            <person name="Lin N."/>
            <person name="Zhang H."/>
            <person name="Zhang X."/>
            <person name="Huang J."/>
            <person name="Zhang X."/>
            <person name="Sun H."/>
            <person name="Wang H."/>
        </authorList>
    </citation>
    <scope>NUCLEOTIDE SEQUENCE [LARGE SCALE GENOMIC DNA]</scope>
    <source>
        <strain evidence="2">TB1705</strain>
        <tissue evidence="2">Leaf</tissue>
    </source>
</reference>
<feature type="compositionally biased region" description="Basic and acidic residues" evidence="1">
    <location>
        <begin position="49"/>
        <end position="59"/>
    </location>
</feature>
<protein>
    <submittedName>
        <fullName evidence="2">Uncharacterized protein</fullName>
    </submittedName>
</protein>
<dbReference type="EMBL" id="JACGCM010002619">
    <property type="protein sequence ID" value="KAF6137870.1"/>
    <property type="molecule type" value="Genomic_DNA"/>
</dbReference>
<name>A0A7J7L5L9_9MAGN</name>
<keyword evidence="3" id="KW-1185">Reference proteome</keyword>
<comment type="caution">
    <text evidence="2">The sequence shown here is derived from an EMBL/GenBank/DDBJ whole genome shotgun (WGS) entry which is preliminary data.</text>
</comment>
<feature type="region of interest" description="Disordered" evidence="1">
    <location>
        <begin position="37"/>
        <end position="59"/>
    </location>
</feature>
<feature type="compositionally biased region" description="Polar residues" evidence="1">
    <location>
        <begin position="37"/>
        <end position="48"/>
    </location>
</feature>
<proteinExistence type="predicted"/>
<organism evidence="2 3">
    <name type="scientific">Kingdonia uniflora</name>
    <dbReference type="NCBI Taxonomy" id="39325"/>
    <lineage>
        <taxon>Eukaryota</taxon>
        <taxon>Viridiplantae</taxon>
        <taxon>Streptophyta</taxon>
        <taxon>Embryophyta</taxon>
        <taxon>Tracheophyta</taxon>
        <taxon>Spermatophyta</taxon>
        <taxon>Magnoliopsida</taxon>
        <taxon>Ranunculales</taxon>
        <taxon>Circaeasteraceae</taxon>
        <taxon>Kingdonia</taxon>
    </lineage>
</organism>
<dbReference type="Proteomes" id="UP000541444">
    <property type="component" value="Unassembled WGS sequence"/>
</dbReference>
<evidence type="ECO:0000313" key="2">
    <source>
        <dbReference type="EMBL" id="KAF6137870.1"/>
    </source>
</evidence>
<evidence type="ECO:0000313" key="3">
    <source>
        <dbReference type="Proteomes" id="UP000541444"/>
    </source>
</evidence>